<feature type="transmembrane region" description="Helical" evidence="12">
    <location>
        <begin position="87"/>
        <end position="106"/>
    </location>
</feature>
<gene>
    <name evidence="13" type="ORF">LCGC14_1413830</name>
</gene>
<keyword evidence="11" id="KW-1208">Phospholipid metabolism</keyword>
<keyword evidence="8" id="KW-0443">Lipid metabolism</keyword>
<feature type="transmembrane region" description="Helical" evidence="12">
    <location>
        <begin position="211"/>
        <end position="234"/>
    </location>
</feature>
<dbReference type="AlphaFoldDB" id="A0A0F9KEI5"/>
<reference evidence="13" key="1">
    <citation type="journal article" date="2015" name="Nature">
        <title>Complex archaea that bridge the gap between prokaryotes and eukaryotes.</title>
        <authorList>
            <person name="Spang A."/>
            <person name="Saw J.H."/>
            <person name="Jorgensen S.L."/>
            <person name="Zaremba-Niedzwiedzka K."/>
            <person name="Martijn J."/>
            <person name="Lind A.E."/>
            <person name="van Eijk R."/>
            <person name="Schleper C."/>
            <person name="Guy L."/>
            <person name="Ettema T.J."/>
        </authorList>
    </citation>
    <scope>NUCLEOTIDE SEQUENCE</scope>
</reference>
<comment type="caution">
    <text evidence="13">The sequence shown here is derived from an EMBL/GenBank/DDBJ whole genome shotgun (WGS) entry which is preliminary data.</text>
</comment>
<dbReference type="PANTHER" id="PTHR46382:SF1">
    <property type="entry name" value="PHOSPHATIDATE CYTIDYLYLTRANSFERASE"/>
    <property type="match status" value="1"/>
</dbReference>
<feature type="transmembrane region" description="Helical" evidence="12">
    <location>
        <begin position="118"/>
        <end position="137"/>
    </location>
</feature>
<feature type="transmembrane region" description="Helical" evidence="12">
    <location>
        <begin position="185"/>
        <end position="205"/>
    </location>
</feature>
<sequence length="276" mass="30305">MTGLKKRIFFGTAIFVAFFCIIFFDYIYDSDIGLGLLGIFIGGIGLLEFYNLAEKKGFEPFKVSGIISGVIVFIGLWLSAYEEGINQIYPCIFVLIVLWLFGVQALKKDPEGAIKNVSITIFGIIYTFFFLSFIMPMRHMLNGFGIILLVLLVTKGGDIGAYLFGSKYGKHKLSSVSPNKTIEGALFGLFCSLIIAIGINIIPGIRILPFYLIIPFGLLIGISGMFGDLIESVIKRDVGIKDSSGVIPAFGGMLDILDSLLISIPVAYYFFVIIGY</sequence>
<keyword evidence="7 12" id="KW-1133">Transmembrane helix</keyword>
<evidence type="ECO:0000256" key="2">
    <source>
        <dbReference type="ARBA" id="ARBA00022475"/>
    </source>
</evidence>
<dbReference type="Pfam" id="PF01148">
    <property type="entry name" value="CTP_transf_1"/>
    <property type="match status" value="1"/>
</dbReference>
<evidence type="ECO:0008006" key="14">
    <source>
        <dbReference type="Google" id="ProtNLM"/>
    </source>
</evidence>
<feature type="transmembrane region" description="Helical" evidence="12">
    <location>
        <begin position="34"/>
        <end position="51"/>
    </location>
</feature>
<evidence type="ECO:0000256" key="7">
    <source>
        <dbReference type="ARBA" id="ARBA00022989"/>
    </source>
</evidence>
<dbReference type="GO" id="GO:0016024">
    <property type="term" value="P:CDP-diacylglycerol biosynthetic process"/>
    <property type="evidence" value="ECO:0007669"/>
    <property type="project" value="TreeGrafter"/>
</dbReference>
<comment type="subcellular location">
    <subcellularLocation>
        <location evidence="1">Cell membrane</location>
        <topology evidence="1">Multi-pass membrane protein</topology>
    </subcellularLocation>
</comment>
<evidence type="ECO:0000256" key="10">
    <source>
        <dbReference type="ARBA" id="ARBA00023209"/>
    </source>
</evidence>
<accession>A0A0F9KEI5</accession>
<keyword evidence="9 12" id="KW-0472">Membrane</keyword>
<keyword evidence="5 12" id="KW-0812">Transmembrane</keyword>
<keyword evidence="6" id="KW-0548">Nucleotidyltransferase</keyword>
<evidence type="ECO:0000313" key="13">
    <source>
        <dbReference type="EMBL" id="KKM73106.1"/>
    </source>
</evidence>
<dbReference type="PANTHER" id="PTHR46382">
    <property type="entry name" value="PHOSPHATIDATE CYTIDYLYLTRANSFERASE"/>
    <property type="match status" value="1"/>
</dbReference>
<protein>
    <recommendedName>
        <fullName evidence="14">Phosphatidate cytidylyltransferase</fullName>
    </recommendedName>
</protein>
<evidence type="ECO:0000256" key="5">
    <source>
        <dbReference type="ARBA" id="ARBA00022692"/>
    </source>
</evidence>
<dbReference type="EMBL" id="LAZR01009359">
    <property type="protein sequence ID" value="KKM73106.1"/>
    <property type="molecule type" value="Genomic_DNA"/>
</dbReference>
<evidence type="ECO:0000256" key="9">
    <source>
        <dbReference type="ARBA" id="ARBA00023136"/>
    </source>
</evidence>
<keyword evidence="4" id="KW-0808">Transferase</keyword>
<keyword evidence="3" id="KW-0444">Lipid biosynthesis</keyword>
<feature type="transmembrane region" description="Helical" evidence="12">
    <location>
        <begin position="7"/>
        <end position="28"/>
    </location>
</feature>
<evidence type="ECO:0000256" key="1">
    <source>
        <dbReference type="ARBA" id="ARBA00004651"/>
    </source>
</evidence>
<dbReference type="GO" id="GO:0005886">
    <property type="term" value="C:plasma membrane"/>
    <property type="evidence" value="ECO:0007669"/>
    <property type="project" value="UniProtKB-SubCell"/>
</dbReference>
<evidence type="ECO:0000256" key="12">
    <source>
        <dbReference type="SAM" id="Phobius"/>
    </source>
</evidence>
<name>A0A0F9KEI5_9ZZZZ</name>
<evidence type="ECO:0000256" key="11">
    <source>
        <dbReference type="ARBA" id="ARBA00023264"/>
    </source>
</evidence>
<evidence type="ECO:0000256" key="8">
    <source>
        <dbReference type="ARBA" id="ARBA00023098"/>
    </source>
</evidence>
<feature type="transmembrane region" description="Helical" evidence="12">
    <location>
        <begin position="63"/>
        <end position="81"/>
    </location>
</feature>
<organism evidence="13">
    <name type="scientific">marine sediment metagenome</name>
    <dbReference type="NCBI Taxonomy" id="412755"/>
    <lineage>
        <taxon>unclassified sequences</taxon>
        <taxon>metagenomes</taxon>
        <taxon>ecological metagenomes</taxon>
    </lineage>
</organism>
<evidence type="ECO:0000256" key="6">
    <source>
        <dbReference type="ARBA" id="ARBA00022695"/>
    </source>
</evidence>
<proteinExistence type="predicted"/>
<dbReference type="GO" id="GO:0004605">
    <property type="term" value="F:phosphatidate cytidylyltransferase activity"/>
    <property type="evidence" value="ECO:0007669"/>
    <property type="project" value="TreeGrafter"/>
</dbReference>
<keyword evidence="10" id="KW-0594">Phospholipid biosynthesis</keyword>
<feature type="transmembrane region" description="Helical" evidence="12">
    <location>
        <begin position="143"/>
        <end position="164"/>
    </location>
</feature>
<feature type="transmembrane region" description="Helical" evidence="12">
    <location>
        <begin position="246"/>
        <end position="271"/>
    </location>
</feature>
<keyword evidence="2" id="KW-1003">Cell membrane</keyword>
<evidence type="ECO:0000256" key="3">
    <source>
        <dbReference type="ARBA" id="ARBA00022516"/>
    </source>
</evidence>
<evidence type="ECO:0000256" key="4">
    <source>
        <dbReference type="ARBA" id="ARBA00022679"/>
    </source>
</evidence>